<sequence length="254" mass="27280">MGAENRESDGNDGPRVLLAGESWQTLSFEIKGRNVLTDSTYEEAGDHLIAALQIAGATVDFQPCHVAETAFPRTREALDVYDLVILSDIGADTLQITPRVAAGETDADRCRLLESYVHDGGAVGMIGGYMSFAGVGGQARYAHTALSNVLPVHISSHDDRIEVPGGIAPLRTGGPTSIPDEWPSILGYNRLEAKSGADVWAAVENDPLLVVGEHGNGHAFAFATDCAPHWAPLEFLEWERLPDVWEAVLDRVVP</sequence>
<accession>A0AAP2Z5P6</accession>
<evidence type="ECO:0000259" key="1">
    <source>
        <dbReference type="Pfam" id="PF07090"/>
    </source>
</evidence>
<proteinExistence type="predicted"/>
<keyword evidence="3" id="KW-1185">Reference proteome</keyword>
<dbReference type="PANTHER" id="PTHR37947">
    <property type="entry name" value="BLL2462 PROTEIN"/>
    <property type="match status" value="1"/>
</dbReference>
<feature type="domain" description="Putative glutamine amidotransferase" evidence="1">
    <location>
        <begin position="15"/>
        <end position="252"/>
    </location>
</feature>
<name>A0AAP2Z5P6_9EURY</name>
<dbReference type="RefSeq" id="WP_342806763.1">
    <property type="nucleotide sequence ID" value="NZ_JAOPJZ010000002.1"/>
</dbReference>
<keyword evidence="2" id="KW-0315">Glutamine amidotransferase</keyword>
<reference evidence="2 3" key="1">
    <citation type="submission" date="2022-09" db="EMBL/GenBank/DDBJ databases">
        <title>Enrichment on poylsaccharides allowed isolation of novel metabolic and taxonomic groups of Haloarchaea.</title>
        <authorList>
            <person name="Sorokin D.Y."/>
            <person name="Elcheninov A.G."/>
            <person name="Khizhniak T.V."/>
            <person name="Kolganova T.V."/>
            <person name="Kublanov I.V."/>
        </authorList>
    </citation>
    <scope>NUCLEOTIDE SEQUENCE [LARGE SCALE GENOMIC DNA]</scope>
    <source>
        <strain evidence="2 3">AArc-curdl1</strain>
    </source>
</reference>
<dbReference type="InterPro" id="IPR010768">
    <property type="entry name" value="GATase1-like"/>
</dbReference>
<organism evidence="2 3">
    <name type="scientific">Natronosalvus hydrolyticus</name>
    <dbReference type="NCBI Taxonomy" id="2979988"/>
    <lineage>
        <taxon>Archaea</taxon>
        <taxon>Methanobacteriati</taxon>
        <taxon>Methanobacteriota</taxon>
        <taxon>Stenosarchaea group</taxon>
        <taxon>Halobacteria</taxon>
        <taxon>Halobacteriales</taxon>
        <taxon>Natrialbaceae</taxon>
        <taxon>Natronosalvus</taxon>
    </lineage>
</organism>
<dbReference type="InterPro" id="IPR029062">
    <property type="entry name" value="Class_I_gatase-like"/>
</dbReference>
<dbReference type="AlphaFoldDB" id="A0AAP2Z5P6"/>
<dbReference type="Proteomes" id="UP001321047">
    <property type="component" value="Unassembled WGS sequence"/>
</dbReference>
<dbReference type="Gene3D" id="3.40.50.880">
    <property type="match status" value="1"/>
</dbReference>
<protein>
    <submittedName>
        <fullName evidence="2">Glutamine amidotransferase</fullName>
    </submittedName>
</protein>
<dbReference type="Pfam" id="PF07090">
    <property type="entry name" value="GATase1_like"/>
    <property type="match status" value="1"/>
</dbReference>
<dbReference type="SUPFAM" id="SSF52317">
    <property type="entry name" value="Class I glutamine amidotransferase-like"/>
    <property type="match status" value="1"/>
</dbReference>
<dbReference type="PANTHER" id="PTHR37947:SF1">
    <property type="entry name" value="BLL2462 PROTEIN"/>
    <property type="match status" value="1"/>
</dbReference>
<gene>
    <name evidence="2" type="ORF">OB919_04345</name>
</gene>
<comment type="caution">
    <text evidence="2">The sequence shown here is derived from an EMBL/GenBank/DDBJ whole genome shotgun (WGS) entry which is preliminary data.</text>
</comment>
<dbReference type="EMBL" id="JAOPJZ010000002">
    <property type="protein sequence ID" value="MCU4751217.1"/>
    <property type="molecule type" value="Genomic_DNA"/>
</dbReference>
<evidence type="ECO:0000313" key="3">
    <source>
        <dbReference type="Proteomes" id="UP001321047"/>
    </source>
</evidence>
<evidence type="ECO:0000313" key="2">
    <source>
        <dbReference type="EMBL" id="MCU4751217.1"/>
    </source>
</evidence>